<feature type="site" description="Part of a proton relay during catalysis" evidence="12">
    <location>
        <position position="109"/>
    </location>
</feature>
<dbReference type="GO" id="GO:0019877">
    <property type="term" value="P:diaminopimelate biosynthetic process"/>
    <property type="evidence" value="ECO:0007669"/>
    <property type="project" value="UniProtKB-UniRule"/>
</dbReference>
<name>A0A8A0RJN7_9FIRM</name>
<dbReference type="Proteomes" id="UP000662904">
    <property type="component" value="Chromosome"/>
</dbReference>
<keyword evidence="5 12" id="KW-0963">Cytoplasm</keyword>
<dbReference type="CDD" id="cd00408">
    <property type="entry name" value="DHDPS-like"/>
    <property type="match status" value="1"/>
</dbReference>
<sequence>MDFSGIYPPVVTPFDERGEVSYDRFEENLEKWSRTGLAGFVIFGSNGEYVFLTAEEKLKLIERAAKTVPGGKKIIAGTGCESTRETIALTNAAADAGAAAALVVTPCYYSDKMNKKVLFNHYSMIADNSKIPVLLYNVPKYTGVNMAPDLVAELSKHPNIVGIKDSTGNVAQIGEILNRVEEGFNVLVGTAGALYPALAIGAAGGVLALANIAPAECVDVYNLFKAGRHTEARDIYRRMLPVNTAVTATYGIAGLKAAMDMLGYYGGPPRSPLLPLDDEGKAAVRRILETAGLI</sequence>
<dbReference type="NCBIfam" id="TIGR00674">
    <property type="entry name" value="dapA"/>
    <property type="match status" value="1"/>
</dbReference>
<evidence type="ECO:0000256" key="1">
    <source>
        <dbReference type="ARBA" id="ARBA00003294"/>
    </source>
</evidence>
<dbReference type="Gene3D" id="3.20.20.70">
    <property type="entry name" value="Aldolase class I"/>
    <property type="match status" value="1"/>
</dbReference>
<keyword evidence="8 12" id="KW-0457">Lysine biosynthesis</keyword>
<gene>
    <name evidence="16" type="primary">dapA_2</name>
    <name evidence="12" type="synonym">dapA</name>
    <name evidence="16" type="ORF">H0A61_00412</name>
</gene>
<dbReference type="GO" id="GO:0008840">
    <property type="term" value="F:4-hydroxy-tetrahydrodipicolinate synthase activity"/>
    <property type="evidence" value="ECO:0007669"/>
    <property type="project" value="UniProtKB-UniRule"/>
</dbReference>
<dbReference type="RefSeq" id="WP_206708327.1">
    <property type="nucleotide sequence ID" value="NZ_CP059066.1"/>
</dbReference>
<dbReference type="Pfam" id="PF00701">
    <property type="entry name" value="DHDPS"/>
    <property type="match status" value="1"/>
</dbReference>
<keyword evidence="7 12" id="KW-0220">Diaminopimelate biosynthesis</keyword>
<comment type="function">
    <text evidence="1 12">Catalyzes the condensation of (S)-aspartate-beta-semialdehyde [(S)-ASA] and pyruvate to 4-hydroxy-tetrahydrodipicolinate (HTPA).</text>
</comment>
<comment type="subunit">
    <text evidence="12">Homotetramer; dimer of dimers.</text>
</comment>
<comment type="caution">
    <text evidence="12">Lacks conserved residue(s) required for the propagation of feature annotation.</text>
</comment>
<dbReference type="InterPro" id="IPR013785">
    <property type="entry name" value="Aldolase_TIM"/>
</dbReference>
<dbReference type="InterPro" id="IPR002220">
    <property type="entry name" value="DapA-like"/>
</dbReference>
<dbReference type="InterPro" id="IPR005263">
    <property type="entry name" value="DapA"/>
</dbReference>
<dbReference type="PROSITE" id="PS00666">
    <property type="entry name" value="DHDPS_2"/>
    <property type="match status" value="1"/>
</dbReference>
<evidence type="ECO:0000256" key="11">
    <source>
        <dbReference type="ARBA" id="ARBA00047836"/>
    </source>
</evidence>
<evidence type="ECO:0000256" key="4">
    <source>
        <dbReference type="ARBA" id="ARBA00012086"/>
    </source>
</evidence>
<evidence type="ECO:0000256" key="7">
    <source>
        <dbReference type="ARBA" id="ARBA00022915"/>
    </source>
</evidence>
<keyword evidence="6 12" id="KW-0028">Amino-acid biosynthesis</keyword>
<feature type="active site" description="Schiff-base intermediate with substrate" evidence="12 14">
    <location>
        <position position="164"/>
    </location>
</feature>
<dbReference type="PANTHER" id="PTHR12128">
    <property type="entry name" value="DIHYDRODIPICOLINATE SYNTHASE"/>
    <property type="match status" value="1"/>
</dbReference>
<comment type="caution">
    <text evidence="12">Was originally thought to be a dihydrodipicolinate synthase (DHDPS), catalyzing the condensation of (S)-aspartate-beta-semialdehyde [(S)-ASA] and pyruvate to dihydrodipicolinate (DHDP). However, it was shown in E.coli that the product of the enzymatic reaction is not dihydrodipicolinate but in fact (4S)-4-hydroxy-2,3,4,5-tetrahydro-(2S)-dipicolinic acid (HTPA), and that the consecutive dehydration reaction leading to DHDP is not spontaneous but catalyzed by DapB.</text>
</comment>
<comment type="pathway">
    <text evidence="2 12">Amino-acid biosynthesis; L-lysine biosynthesis via DAP pathway; (S)-tetrahydrodipicolinate from L-aspartate: step 3/4.</text>
</comment>
<dbReference type="AlphaFoldDB" id="A0A8A0RJN7"/>
<dbReference type="HAMAP" id="MF_00418">
    <property type="entry name" value="DapA"/>
    <property type="match status" value="1"/>
</dbReference>
<dbReference type="GO" id="GO:0009089">
    <property type="term" value="P:lysine biosynthetic process via diaminopimelate"/>
    <property type="evidence" value="ECO:0007669"/>
    <property type="project" value="UniProtKB-UniRule"/>
</dbReference>
<dbReference type="PIRSF" id="PIRSF001365">
    <property type="entry name" value="DHDPS"/>
    <property type="match status" value="1"/>
</dbReference>
<evidence type="ECO:0000256" key="6">
    <source>
        <dbReference type="ARBA" id="ARBA00022605"/>
    </source>
</evidence>
<keyword evidence="9 12" id="KW-0456">Lyase</keyword>
<dbReference type="PANTHER" id="PTHR12128:SF66">
    <property type="entry name" value="4-HYDROXY-2-OXOGLUTARATE ALDOLASE, MITOCHONDRIAL"/>
    <property type="match status" value="1"/>
</dbReference>
<reference evidence="16" key="1">
    <citation type="submission" date="2020-07" db="EMBL/GenBank/DDBJ databases">
        <title>Koleobacter methoxysyntrophicus gen. nov., sp. nov., a novel anaerobic bacterium isolated from deep subsurface oil field and proposal of Koleobacterales ord. nov. in the phylum Firmicutes.</title>
        <authorList>
            <person name="Sakamoto S."/>
            <person name="Tamaki H."/>
        </authorList>
    </citation>
    <scope>NUCLEOTIDE SEQUENCE</scope>
    <source>
        <strain evidence="16">NRmbB1</strain>
    </source>
</reference>
<comment type="subcellular location">
    <subcellularLocation>
        <location evidence="12">Cytoplasm</location>
    </subcellularLocation>
</comment>
<evidence type="ECO:0000256" key="5">
    <source>
        <dbReference type="ARBA" id="ARBA00022490"/>
    </source>
</evidence>
<protein>
    <recommendedName>
        <fullName evidence="4 12">4-hydroxy-tetrahydrodipicolinate synthase</fullName>
        <shortName evidence="12">HTPA synthase</shortName>
        <ecNumber evidence="4 12">4.3.3.7</ecNumber>
    </recommendedName>
</protein>
<feature type="active site" description="Proton donor/acceptor" evidence="12 14">
    <location>
        <position position="136"/>
    </location>
</feature>
<evidence type="ECO:0000256" key="14">
    <source>
        <dbReference type="PIRSR" id="PIRSR001365-1"/>
    </source>
</evidence>
<evidence type="ECO:0000256" key="3">
    <source>
        <dbReference type="ARBA" id="ARBA00007592"/>
    </source>
</evidence>
<evidence type="ECO:0000313" key="16">
    <source>
        <dbReference type="EMBL" id="QSQ08092.1"/>
    </source>
</evidence>
<dbReference type="KEGG" id="kme:H0A61_00412"/>
<evidence type="ECO:0000313" key="17">
    <source>
        <dbReference type="Proteomes" id="UP000662904"/>
    </source>
</evidence>
<accession>A0A8A0RJN7</accession>
<dbReference type="EC" id="4.3.3.7" evidence="4 12"/>
<keyword evidence="17" id="KW-1185">Reference proteome</keyword>
<dbReference type="GO" id="GO:0005737">
    <property type="term" value="C:cytoplasm"/>
    <property type="evidence" value="ECO:0007669"/>
    <property type="project" value="UniProtKB-SubCell"/>
</dbReference>
<proteinExistence type="inferred from homology"/>
<evidence type="ECO:0000256" key="8">
    <source>
        <dbReference type="ARBA" id="ARBA00023154"/>
    </source>
</evidence>
<evidence type="ECO:0000256" key="13">
    <source>
        <dbReference type="PIRNR" id="PIRNR001365"/>
    </source>
</evidence>
<feature type="binding site" evidence="12 15">
    <location>
        <position position="206"/>
    </location>
    <ligand>
        <name>pyruvate</name>
        <dbReference type="ChEBI" id="CHEBI:15361"/>
    </ligand>
</feature>
<dbReference type="UniPathway" id="UPA00034">
    <property type="reaction ID" value="UER00017"/>
</dbReference>
<evidence type="ECO:0000256" key="2">
    <source>
        <dbReference type="ARBA" id="ARBA00005120"/>
    </source>
</evidence>
<dbReference type="InterPro" id="IPR020625">
    <property type="entry name" value="Schiff_base-form_aldolases_AS"/>
</dbReference>
<comment type="similarity">
    <text evidence="3 12 13">Belongs to the DapA family.</text>
</comment>
<evidence type="ECO:0000256" key="10">
    <source>
        <dbReference type="ARBA" id="ARBA00023270"/>
    </source>
</evidence>
<comment type="catalytic activity">
    <reaction evidence="11 12">
        <text>L-aspartate 4-semialdehyde + pyruvate = (2S,4S)-4-hydroxy-2,3,4,5-tetrahydrodipicolinate + H2O + H(+)</text>
        <dbReference type="Rhea" id="RHEA:34171"/>
        <dbReference type="ChEBI" id="CHEBI:15361"/>
        <dbReference type="ChEBI" id="CHEBI:15377"/>
        <dbReference type="ChEBI" id="CHEBI:15378"/>
        <dbReference type="ChEBI" id="CHEBI:67139"/>
        <dbReference type="ChEBI" id="CHEBI:537519"/>
        <dbReference type="EC" id="4.3.3.7"/>
    </reaction>
</comment>
<feature type="site" description="Part of a proton relay during catalysis" evidence="12">
    <location>
        <position position="45"/>
    </location>
</feature>
<keyword evidence="10 12" id="KW-0704">Schiff base</keyword>
<dbReference type="SMART" id="SM01130">
    <property type="entry name" value="DHDPS"/>
    <property type="match status" value="1"/>
</dbReference>
<evidence type="ECO:0000256" key="15">
    <source>
        <dbReference type="PIRSR" id="PIRSR001365-2"/>
    </source>
</evidence>
<evidence type="ECO:0000256" key="12">
    <source>
        <dbReference type="HAMAP-Rule" id="MF_00418"/>
    </source>
</evidence>
<organism evidence="16 17">
    <name type="scientific">Koleobacter methoxysyntrophicus</name>
    <dbReference type="NCBI Taxonomy" id="2751313"/>
    <lineage>
        <taxon>Bacteria</taxon>
        <taxon>Bacillati</taxon>
        <taxon>Bacillota</taxon>
        <taxon>Clostridia</taxon>
        <taxon>Koleobacterales</taxon>
        <taxon>Koleobacteraceae</taxon>
        <taxon>Koleobacter</taxon>
    </lineage>
</organism>
<dbReference type="EMBL" id="CP059066">
    <property type="protein sequence ID" value="QSQ08092.1"/>
    <property type="molecule type" value="Genomic_DNA"/>
</dbReference>
<dbReference type="SUPFAM" id="SSF51569">
    <property type="entry name" value="Aldolase"/>
    <property type="match status" value="1"/>
</dbReference>
<evidence type="ECO:0000256" key="9">
    <source>
        <dbReference type="ARBA" id="ARBA00023239"/>
    </source>
</evidence>
<dbReference type="PRINTS" id="PR00146">
    <property type="entry name" value="DHPICSNTHASE"/>
</dbReference>